<name>A0A3B7MHC9_9BACT</name>
<protein>
    <submittedName>
        <fullName evidence="1">Uncharacterized protein</fullName>
    </submittedName>
</protein>
<proteinExistence type="predicted"/>
<reference evidence="1 2" key="1">
    <citation type="submission" date="2018-09" db="EMBL/GenBank/DDBJ databases">
        <title>Genome sequencing of strain 6GH32-13.</title>
        <authorList>
            <person name="Weon H.-Y."/>
            <person name="Heo J."/>
            <person name="Kwon S.-W."/>
        </authorList>
    </citation>
    <scope>NUCLEOTIDE SEQUENCE [LARGE SCALE GENOMIC DNA]</scope>
    <source>
        <strain evidence="1 2">5GH32-13</strain>
    </source>
</reference>
<dbReference type="RefSeq" id="WP_119048448.1">
    <property type="nucleotide sequence ID" value="NZ_CP032157.1"/>
</dbReference>
<dbReference type="EMBL" id="CP032157">
    <property type="protein sequence ID" value="AXY72610.1"/>
    <property type="molecule type" value="Genomic_DNA"/>
</dbReference>
<dbReference type="KEGG" id="pseg:D3H65_00870"/>
<keyword evidence="2" id="KW-1185">Reference proteome</keyword>
<dbReference type="OrthoDB" id="1446682at2"/>
<sequence length="73" mass="8187">MRSAGRPPVSPVQLKNGFYIEVCDKGTKKGMKIWNATEKAMQDAARLYEGYKTVLILGEYKEGSFAKETGSRR</sequence>
<evidence type="ECO:0000313" key="2">
    <source>
        <dbReference type="Proteomes" id="UP000263900"/>
    </source>
</evidence>
<organism evidence="1 2">
    <name type="scientific">Paraflavitalea soli</name>
    <dbReference type="NCBI Taxonomy" id="2315862"/>
    <lineage>
        <taxon>Bacteria</taxon>
        <taxon>Pseudomonadati</taxon>
        <taxon>Bacteroidota</taxon>
        <taxon>Chitinophagia</taxon>
        <taxon>Chitinophagales</taxon>
        <taxon>Chitinophagaceae</taxon>
        <taxon>Paraflavitalea</taxon>
    </lineage>
</organism>
<gene>
    <name evidence="1" type="ORF">D3H65_00870</name>
</gene>
<evidence type="ECO:0000313" key="1">
    <source>
        <dbReference type="EMBL" id="AXY72610.1"/>
    </source>
</evidence>
<dbReference type="AlphaFoldDB" id="A0A3B7MHC9"/>
<accession>A0A3B7MHC9</accession>
<dbReference type="Proteomes" id="UP000263900">
    <property type="component" value="Chromosome"/>
</dbReference>